<proteinExistence type="predicted"/>
<evidence type="ECO:0000313" key="3">
    <source>
        <dbReference type="EMBL" id="KAK9991877.1"/>
    </source>
</evidence>
<dbReference type="InterPro" id="IPR025558">
    <property type="entry name" value="DUF4283"/>
</dbReference>
<dbReference type="AlphaFoldDB" id="A0AAW2C3D8"/>
<organism evidence="3 4">
    <name type="scientific">Lithocarpus litseifolius</name>
    <dbReference type="NCBI Taxonomy" id="425828"/>
    <lineage>
        <taxon>Eukaryota</taxon>
        <taxon>Viridiplantae</taxon>
        <taxon>Streptophyta</taxon>
        <taxon>Embryophyta</taxon>
        <taxon>Tracheophyta</taxon>
        <taxon>Spermatophyta</taxon>
        <taxon>Magnoliopsida</taxon>
        <taxon>eudicotyledons</taxon>
        <taxon>Gunneridae</taxon>
        <taxon>Pentapetalae</taxon>
        <taxon>rosids</taxon>
        <taxon>fabids</taxon>
        <taxon>Fagales</taxon>
        <taxon>Fagaceae</taxon>
        <taxon>Lithocarpus</taxon>
    </lineage>
</organism>
<feature type="domain" description="DUF4283" evidence="2">
    <location>
        <begin position="5"/>
        <end position="48"/>
    </location>
</feature>
<protein>
    <recommendedName>
        <fullName evidence="2">DUF4283 domain-containing protein</fullName>
    </recommendedName>
</protein>
<dbReference type="Proteomes" id="UP001459277">
    <property type="component" value="Unassembled WGS sequence"/>
</dbReference>
<evidence type="ECO:0000256" key="1">
    <source>
        <dbReference type="SAM" id="MobiDB-lite"/>
    </source>
</evidence>
<evidence type="ECO:0000259" key="2">
    <source>
        <dbReference type="Pfam" id="PF14111"/>
    </source>
</evidence>
<sequence length="129" mass="14732">MECVNFGQGFFLIRFLMKEDYVRVLKGGPWFIGGHYLSIRHWEPNFKASTANLSSVAVWVRLPELAIEYYEISVLWEIREAIGLVLRIDTHTAAESKGSCSSMAMTSRSTPEEEKRELNSNEGLELQSE</sequence>
<keyword evidence="4" id="KW-1185">Reference proteome</keyword>
<dbReference type="Pfam" id="PF14111">
    <property type="entry name" value="DUF4283"/>
    <property type="match status" value="1"/>
</dbReference>
<feature type="compositionally biased region" description="Polar residues" evidence="1">
    <location>
        <begin position="98"/>
        <end position="109"/>
    </location>
</feature>
<dbReference type="PANTHER" id="PTHR31286:SF99">
    <property type="entry name" value="DUF4283 DOMAIN-CONTAINING PROTEIN"/>
    <property type="match status" value="1"/>
</dbReference>
<name>A0AAW2C3D8_9ROSI</name>
<gene>
    <name evidence="3" type="ORF">SO802_026862</name>
</gene>
<evidence type="ECO:0000313" key="4">
    <source>
        <dbReference type="Proteomes" id="UP001459277"/>
    </source>
</evidence>
<reference evidence="3 4" key="1">
    <citation type="submission" date="2024-01" db="EMBL/GenBank/DDBJ databases">
        <title>A telomere-to-telomere, gap-free genome of sweet tea (Lithocarpus litseifolius).</title>
        <authorList>
            <person name="Zhou J."/>
        </authorList>
    </citation>
    <scope>NUCLEOTIDE SEQUENCE [LARGE SCALE GENOMIC DNA]</scope>
    <source>
        <strain evidence="3">Zhou-2022a</strain>
        <tissue evidence="3">Leaf</tissue>
    </source>
</reference>
<comment type="caution">
    <text evidence="3">The sequence shown here is derived from an EMBL/GenBank/DDBJ whole genome shotgun (WGS) entry which is preliminary data.</text>
</comment>
<dbReference type="EMBL" id="JAZDWU010000009">
    <property type="protein sequence ID" value="KAK9991877.1"/>
    <property type="molecule type" value="Genomic_DNA"/>
</dbReference>
<dbReference type="InterPro" id="IPR040256">
    <property type="entry name" value="At4g02000-like"/>
</dbReference>
<dbReference type="PANTHER" id="PTHR31286">
    <property type="entry name" value="GLYCINE-RICH CELL WALL STRUCTURAL PROTEIN 1.8-LIKE"/>
    <property type="match status" value="1"/>
</dbReference>
<feature type="region of interest" description="Disordered" evidence="1">
    <location>
        <begin position="96"/>
        <end position="129"/>
    </location>
</feature>
<feature type="compositionally biased region" description="Basic and acidic residues" evidence="1">
    <location>
        <begin position="110"/>
        <end position="119"/>
    </location>
</feature>
<accession>A0AAW2C3D8</accession>